<dbReference type="PANTHER" id="PTHR45663:SF11">
    <property type="entry name" value="GEO12009P1"/>
    <property type="match status" value="1"/>
</dbReference>
<dbReference type="STRING" id="1229780.BN381_10253"/>
<evidence type="ECO:0000313" key="8">
    <source>
        <dbReference type="Proteomes" id="UP000018291"/>
    </source>
</evidence>
<dbReference type="Pfam" id="PF14561">
    <property type="entry name" value="TPR_20"/>
    <property type="match status" value="1"/>
</dbReference>
<accession>R4Z068</accession>
<dbReference type="SUPFAM" id="SSF52833">
    <property type="entry name" value="Thioredoxin-like"/>
    <property type="match status" value="1"/>
</dbReference>
<dbReference type="EMBL" id="CANL01000001">
    <property type="protein sequence ID" value="CCM62022.1"/>
    <property type="molecule type" value="Genomic_DNA"/>
</dbReference>
<dbReference type="Pfam" id="PF00085">
    <property type="entry name" value="Thioredoxin"/>
    <property type="match status" value="1"/>
</dbReference>
<organism evidence="7 8">
    <name type="scientific">Candidatus Neomicrothrix parvicella RN1</name>
    <dbReference type="NCBI Taxonomy" id="1229780"/>
    <lineage>
        <taxon>Bacteria</taxon>
        <taxon>Bacillati</taxon>
        <taxon>Actinomycetota</taxon>
        <taxon>Acidimicrobiia</taxon>
        <taxon>Acidimicrobiales</taxon>
        <taxon>Microthrixaceae</taxon>
        <taxon>Candidatus Neomicrothrix</taxon>
    </lineage>
</organism>
<protein>
    <submittedName>
        <fullName evidence="7">Thioredoxin</fullName>
    </submittedName>
</protein>
<dbReference type="InterPro" id="IPR011990">
    <property type="entry name" value="TPR-like_helical_dom_sf"/>
</dbReference>
<evidence type="ECO:0000256" key="2">
    <source>
        <dbReference type="ARBA" id="ARBA00022448"/>
    </source>
</evidence>
<dbReference type="PANTHER" id="PTHR45663">
    <property type="entry name" value="GEO12009P1"/>
    <property type="match status" value="1"/>
</dbReference>
<dbReference type="Gene3D" id="3.40.30.10">
    <property type="entry name" value="Glutaredoxin"/>
    <property type="match status" value="1"/>
</dbReference>
<dbReference type="GO" id="GO:0005829">
    <property type="term" value="C:cytosol"/>
    <property type="evidence" value="ECO:0007669"/>
    <property type="project" value="TreeGrafter"/>
</dbReference>
<evidence type="ECO:0000313" key="7">
    <source>
        <dbReference type="EMBL" id="CCM62022.1"/>
    </source>
</evidence>
<feature type="domain" description="Thioredoxin" evidence="6">
    <location>
        <begin position="1"/>
        <end position="107"/>
    </location>
</feature>
<dbReference type="InterPro" id="IPR017937">
    <property type="entry name" value="Thioredoxin_CS"/>
</dbReference>
<dbReference type="HOGENOM" id="CLU_046120_1_1_11"/>
<comment type="caution">
    <text evidence="7">The sequence shown here is derived from an EMBL/GenBank/DDBJ whole genome shotgun (WGS) entry which is preliminary data.</text>
</comment>
<evidence type="ECO:0000256" key="5">
    <source>
        <dbReference type="ARBA" id="ARBA00023284"/>
    </source>
</evidence>
<dbReference type="Gene3D" id="1.25.40.10">
    <property type="entry name" value="Tetratricopeptide repeat domain"/>
    <property type="match status" value="1"/>
</dbReference>
<evidence type="ECO:0000256" key="3">
    <source>
        <dbReference type="ARBA" id="ARBA00022982"/>
    </source>
</evidence>
<evidence type="ECO:0000256" key="1">
    <source>
        <dbReference type="ARBA" id="ARBA00008987"/>
    </source>
</evidence>
<keyword evidence="5" id="KW-0676">Redox-active center</keyword>
<dbReference type="RefSeq" id="WP_012223019.1">
    <property type="nucleotide sequence ID" value="NZ_HG422565.1"/>
</dbReference>
<dbReference type="eggNOG" id="COG3118">
    <property type="taxonomic scope" value="Bacteria"/>
</dbReference>
<keyword evidence="4" id="KW-1015">Disulfide bond</keyword>
<dbReference type="GO" id="GO:0015035">
    <property type="term" value="F:protein-disulfide reductase activity"/>
    <property type="evidence" value="ECO:0007669"/>
    <property type="project" value="TreeGrafter"/>
</dbReference>
<reference evidence="7 8" key="1">
    <citation type="journal article" date="2013" name="ISME J.">
        <title>Metabolic model for the filamentous 'Candidatus Microthrix parvicella' based on genomic and metagenomic analyses.</title>
        <authorList>
            <person name="Jon McIlroy S."/>
            <person name="Kristiansen R."/>
            <person name="Albertsen M."/>
            <person name="Michael Karst S."/>
            <person name="Rossetti S."/>
            <person name="Lund Nielsen J."/>
            <person name="Tandoi V."/>
            <person name="James Seviour R."/>
            <person name="Nielsen P.H."/>
        </authorList>
    </citation>
    <scope>NUCLEOTIDE SEQUENCE [LARGE SCALE GENOMIC DNA]</scope>
    <source>
        <strain evidence="7 8">RN1</strain>
    </source>
</reference>
<sequence length="235" mass="25230">MVDVTDATFETEVLARSEQLPVVVDLWAPWCGPCKTLGPILEKVVADVGEKVALAKINVDENPQASQVFRVQSIPAVFGLVDRQVVDNFLGAQPEAKVAEFVRGLLPADESERLDELVGFGDEGSLRAALAIDASHEGARVALAKVLVGDGRTEEALALVEGLSEGDLEVRHVRALAASGGLIPVGGVTTELASLLDRVKGDDDARTRFLELLELLDPDDPATSEWRRKLTARLF</sequence>
<dbReference type="AlphaFoldDB" id="R4Z068"/>
<dbReference type="CDD" id="cd02956">
    <property type="entry name" value="ybbN"/>
    <property type="match status" value="1"/>
</dbReference>
<dbReference type="PROSITE" id="PS00194">
    <property type="entry name" value="THIOREDOXIN_1"/>
    <property type="match status" value="1"/>
</dbReference>
<keyword evidence="2" id="KW-0813">Transport</keyword>
<keyword evidence="3" id="KW-0249">Electron transport</keyword>
<dbReference type="InterPro" id="IPR036249">
    <property type="entry name" value="Thioredoxin-like_sf"/>
</dbReference>
<dbReference type="Proteomes" id="UP000018291">
    <property type="component" value="Unassembled WGS sequence"/>
</dbReference>
<name>R4Z068_9ACTN</name>
<dbReference type="GO" id="GO:0006950">
    <property type="term" value="P:response to stress"/>
    <property type="evidence" value="ECO:0007669"/>
    <property type="project" value="UniProtKB-ARBA"/>
</dbReference>
<comment type="similarity">
    <text evidence="1">Belongs to the thioredoxin family.</text>
</comment>
<evidence type="ECO:0000259" key="6">
    <source>
        <dbReference type="PROSITE" id="PS51352"/>
    </source>
</evidence>
<keyword evidence="8" id="KW-1185">Reference proteome</keyword>
<dbReference type="GO" id="GO:0045454">
    <property type="term" value="P:cell redox homeostasis"/>
    <property type="evidence" value="ECO:0007669"/>
    <property type="project" value="TreeGrafter"/>
</dbReference>
<dbReference type="InterPro" id="IPR013766">
    <property type="entry name" value="Thioredoxin_domain"/>
</dbReference>
<gene>
    <name evidence="7" type="ORF">BN381_10253</name>
</gene>
<evidence type="ECO:0000256" key="4">
    <source>
        <dbReference type="ARBA" id="ARBA00023157"/>
    </source>
</evidence>
<proteinExistence type="inferred from homology"/>
<dbReference type="PROSITE" id="PS51352">
    <property type="entry name" value="THIOREDOXIN_2"/>
    <property type="match status" value="1"/>
</dbReference>